<feature type="transmembrane region" description="Helical" evidence="8">
    <location>
        <begin position="372"/>
        <end position="398"/>
    </location>
</feature>
<feature type="transmembrane region" description="Helical" evidence="8">
    <location>
        <begin position="178"/>
        <end position="200"/>
    </location>
</feature>
<evidence type="ECO:0000256" key="4">
    <source>
        <dbReference type="ARBA" id="ARBA00022692"/>
    </source>
</evidence>
<comment type="caution">
    <text evidence="9">The sequence shown here is derived from an EMBL/GenBank/DDBJ whole genome shotgun (WGS) entry which is preliminary data.</text>
</comment>
<feature type="transmembrane region" description="Helical" evidence="8">
    <location>
        <begin position="53"/>
        <end position="71"/>
    </location>
</feature>
<dbReference type="AlphaFoldDB" id="A0A3A1NI35"/>
<feature type="transmembrane region" description="Helical" evidence="8">
    <location>
        <begin position="20"/>
        <end position="41"/>
    </location>
</feature>
<dbReference type="PANTHER" id="PTHR32024:SF1">
    <property type="entry name" value="KTR SYSTEM POTASSIUM UPTAKE PROTEIN B"/>
    <property type="match status" value="1"/>
</dbReference>
<keyword evidence="6" id="KW-0406">Ion transport</keyword>
<feature type="transmembrane region" description="Helical" evidence="8">
    <location>
        <begin position="556"/>
        <end position="577"/>
    </location>
</feature>
<dbReference type="EMBL" id="VNWK01000031">
    <property type="protein sequence ID" value="TXJ92758.1"/>
    <property type="molecule type" value="Genomic_DNA"/>
</dbReference>
<reference evidence="9 11" key="1">
    <citation type="submission" date="2018-08" db="EMBL/GenBank/DDBJ databases">
        <title>Proposal of Muricauda 72 sp.nov. and Muricauda NH166 sp.nov., isolated from seawater.</title>
        <authorList>
            <person name="Cheng H."/>
            <person name="Wu Y.-H."/>
            <person name="Guo L.-L."/>
            <person name="Xu X.-W."/>
        </authorList>
    </citation>
    <scope>NUCLEOTIDE SEQUENCE [LARGE SCALE GENOMIC DNA]</scope>
    <source>
        <strain evidence="9 11">72</strain>
    </source>
</reference>
<keyword evidence="5 8" id="KW-1133">Transmembrane helix</keyword>
<feature type="transmembrane region" description="Helical" evidence="8">
    <location>
        <begin position="324"/>
        <end position="351"/>
    </location>
</feature>
<name>A0A3A1NI35_9FLAO</name>
<evidence type="ECO:0000256" key="7">
    <source>
        <dbReference type="ARBA" id="ARBA00023136"/>
    </source>
</evidence>
<feature type="transmembrane region" description="Helical" evidence="8">
    <location>
        <begin position="207"/>
        <end position="230"/>
    </location>
</feature>
<dbReference type="Proteomes" id="UP000266691">
    <property type="component" value="Unassembled WGS sequence"/>
</dbReference>
<evidence type="ECO:0000256" key="2">
    <source>
        <dbReference type="ARBA" id="ARBA00022448"/>
    </source>
</evidence>
<dbReference type="RefSeq" id="WP_119648149.1">
    <property type="nucleotide sequence ID" value="NZ_QXFI01000031.1"/>
</dbReference>
<dbReference type="InterPro" id="IPR003445">
    <property type="entry name" value="Cat_transpt"/>
</dbReference>
<feature type="transmembrane region" description="Helical" evidence="8">
    <location>
        <begin position="292"/>
        <end position="312"/>
    </location>
</feature>
<proteinExistence type="predicted"/>
<dbReference type="PANTHER" id="PTHR32024">
    <property type="entry name" value="TRK SYSTEM POTASSIUM UPTAKE PROTEIN TRKG-RELATED"/>
    <property type="match status" value="1"/>
</dbReference>
<dbReference type="Pfam" id="PF02386">
    <property type="entry name" value="TrkH"/>
    <property type="match status" value="1"/>
</dbReference>
<evidence type="ECO:0000256" key="8">
    <source>
        <dbReference type="SAM" id="Phobius"/>
    </source>
</evidence>
<keyword evidence="2" id="KW-0813">Transport</keyword>
<protein>
    <submittedName>
        <fullName evidence="9">ATPase</fullName>
    </submittedName>
</protein>
<keyword evidence="7 8" id="KW-0472">Membrane</keyword>
<keyword evidence="3" id="KW-1003">Cell membrane</keyword>
<evidence type="ECO:0000313" key="10">
    <source>
        <dbReference type="EMBL" id="TXJ92758.1"/>
    </source>
</evidence>
<keyword evidence="4 8" id="KW-0812">Transmembrane</keyword>
<evidence type="ECO:0000313" key="11">
    <source>
        <dbReference type="Proteomes" id="UP000266691"/>
    </source>
</evidence>
<dbReference type="GO" id="GO:0008324">
    <property type="term" value="F:monoatomic cation transmembrane transporter activity"/>
    <property type="evidence" value="ECO:0007669"/>
    <property type="project" value="InterPro"/>
</dbReference>
<comment type="subcellular location">
    <subcellularLocation>
        <location evidence="1">Cell membrane</location>
        <topology evidence="1">Multi-pass membrane protein</topology>
    </subcellularLocation>
</comment>
<evidence type="ECO:0000256" key="6">
    <source>
        <dbReference type="ARBA" id="ARBA00023065"/>
    </source>
</evidence>
<evidence type="ECO:0000256" key="5">
    <source>
        <dbReference type="ARBA" id="ARBA00022989"/>
    </source>
</evidence>
<gene>
    <name evidence="9" type="ORF">D2V05_13440</name>
    <name evidence="10" type="ORF">FQ017_13310</name>
</gene>
<dbReference type="Proteomes" id="UP000321621">
    <property type="component" value="Unassembled WGS sequence"/>
</dbReference>
<dbReference type="OrthoDB" id="9810952at2"/>
<feature type="transmembrane region" description="Helical" evidence="8">
    <location>
        <begin position="261"/>
        <end position="280"/>
    </location>
</feature>
<evidence type="ECO:0000313" key="12">
    <source>
        <dbReference type="Proteomes" id="UP000321621"/>
    </source>
</evidence>
<reference evidence="10 12" key="2">
    <citation type="submission" date="2019-07" db="EMBL/GenBank/DDBJ databases">
        <title>Draft genome of two Muricauda strains isolated from deep sea.</title>
        <authorList>
            <person name="Sun C."/>
        </authorList>
    </citation>
    <scope>NUCLEOTIDE SEQUENCE [LARGE SCALE GENOMIC DNA]</scope>
    <source>
        <strain evidence="10 12">72</strain>
    </source>
</reference>
<dbReference type="GO" id="GO:0005886">
    <property type="term" value="C:plasma membrane"/>
    <property type="evidence" value="ECO:0007669"/>
    <property type="project" value="UniProtKB-SubCell"/>
</dbReference>
<evidence type="ECO:0000313" key="9">
    <source>
        <dbReference type="EMBL" id="RIV43421.1"/>
    </source>
</evidence>
<feature type="transmembrane region" description="Helical" evidence="8">
    <location>
        <begin position="499"/>
        <end position="520"/>
    </location>
</feature>
<sequence>MALINWGKDHPDYLKYSKHLFQIAFYASILGLLLFIVDFGFDKSQEIQLWYNTYYFVVIGLGILVTGLRYLEHDKEMKRSVLIFDVASIFVTLVILYAHFLGEEAHRHISFLYNDNWVKFAIILTFIREFSEQNISYKRTLLNPAQLFIASFFAIILLGAVLLMLPNATYNGLTFLDALFTSTSAVCVTGLIVVDTGTYFTTFGQSIILFLIQAGGIGILTVASFFSYFFKGGASYENQLTLSDMTGSSKLGEVFSTLKRILVITFSIELVAAMLIYISLDKEFFSTFFERSFFSVFHAVSAFCNAGFSTLPNSLFESGIRYNYPFQCIIIAAFVLGGLGFPIVVNIIKYLKYFFLRKLFYIRGKQQTHKPWVLTLNSRITLLTTTTLTIVGTVFFYFNEYDNTLAEHNGFGKWVTALFGAATPRTAGFNSVDMGALDFSTVMMIFLLMWIGASPASTGGGIKTNTFAIATLNFLSLAKGKAKIEIFRREISEISVRRAFAVISLSLLVIGLGIILISVFDGDKKLLDIAFECFSAYSTVGLSLGITADLSAASKFVIIVVMFLGRVSMLTLLIAVFKKVKEKNYKYPVEELTIN</sequence>
<dbReference type="EMBL" id="QXFI01000031">
    <property type="protein sequence ID" value="RIV43421.1"/>
    <property type="molecule type" value="Genomic_DNA"/>
</dbReference>
<evidence type="ECO:0000256" key="1">
    <source>
        <dbReference type="ARBA" id="ARBA00004651"/>
    </source>
</evidence>
<dbReference type="GO" id="GO:0030001">
    <property type="term" value="P:metal ion transport"/>
    <property type="evidence" value="ECO:0007669"/>
    <property type="project" value="UniProtKB-ARBA"/>
</dbReference>
<evidence type="ECO:0000256" key="3">
    <source>
        <dbReference type="ARBA" id="ARBA00022475"/>
    </source>
</evidence>
<organism evidence="9 11">
    <name type="scientific">Flagellimonas pelagia</name>
    <dbReference type="NCBI Taxonomy" id="2306998"/>
    <lineage>
        <taxon>Bacteria</taxon>
        <taxon>Pseudomonadati</taxon>
        <taxon>Bacteroidota</taxon>
        <taxon>Flavobacteriia</taxon>
        <taxon>Flavobacteriales</taxon>
        <taxon>Flavobacteriaceae</taxon>
        <taxon>Flagellimonas</taxon>
    </lineage>
</organism>
<feature type="transmembrane region" description="Helical" evidence="8">
    <location>
        <begin position="83"/>
        <end position="102"/>
    </location>
</feature>
<keyword evidence="12" id="KW-1185">Reference proteome</keyword>
<feature type="transmembrane region" description="Helical" evidence="8">
    <location>
        <begin position="435"/>
        <end position="453"/>
    </location>
</feature>
<accession>A0A3A1NI35</accession>
<feature type="transmembrane region" description="Helical" evidence="8">
    <location>
        <begin position="147"/>
        <end position="166"/>
    </location>
</feature>